<feature type="chain" id="PRO_5045962280" evidence="1">
    <location>
        <begin position="24"/>
        <end position="205"/>
    </location>
</feature>
<dbReference type="PANTHER" id="PTHR33107">
    <property type="entry name" value="KUNITZ TRYPSIN INHIBITOR 2"/>
    <property type="match status" value="1"/>
</dbReference>
<keyword evidence="1" id="KW-0732">Signal</keyword>
<dbReference type="InterPro" id="IPR002160">
    <property type="entry name" value="Prot_inh_Kunz-lg"/>
</dbReference>
<dbReference type="Gene3D" id="2.80.10.50">
    <property type="match status" value="1"/>
</dbReference>
<proteinExistence type="predicted"/>
<organism evidence="2 3">
    <name type="scientific">Stylosanthes scabra</name>
    <dbReference type="NCBI Taxonomy" id="79078"/>
    <lineage>
        <taxon>Eukaryota</taxon>
        <taxon>Viridiplantae</taxon>
        <taxon>Streptophyta</taxon>
        <taxon>Embryophyta</taxon>
        <taxon>Tracheophyta</taxon>
        <taxon>Spermatophyta</taxon>
        <taxon>Magnoliopsida</taxon>
        <taxon>eudicotyledons</taxon>
        <taxon>Gunneridae</taxon>
        <taxon>Pentapetalae</taxon>
        <taxon>rosids</taxon>
        <taxon>fabids</taxon>
        <taxon>Fabales</taxon>
        <taxon>Fabaceae</taxon>
        <taxon>Papilionoideae</taxon>
        <taxon>50 kb inversion clade</taxon>
        <taxon>dalbergioids sensu lato</taxon>
        <taxon>Dalbergieae</taxon>
        <taxon>Pterocarpus clade</taxon>
        <taxon>Stylosanthes</taxon>
    </lineage>
</organism>
<sequence>MKSSSSVIAAMLCFAMILAMAASAPEPVLDVTGQKLRTGVKYYILPVLRGKGGGLTVGTSLNATCPTYVLQDNLEVTRGTPVTFTPSKANKDGVILTSTDLNIKSVATSSKCKNKESSVWRLLKVLSGVWFISTDGVEGNPGINTIVNWFKIEKDGEDYNLSYCPSVCNCSTLCRPLGIFTDSGGTKHLSLSDQVPTFKVLFKKA</sequence>
<name>A0ABU6T3X0_9FABA</name>
<reference evidence="2 3" key="1">
    <citation type="journal article" date="2023" name="Plants (Basel)">
        <title>Bridging the Gap: Combining Genomics and Transcriptomics Approaches to Understand Stylosanthes scabra, an Orphan Legume from the Brazilian Caatinga.</title>
        <authorList>
            <person name="Ferreira-Neto J.R.C."/>
            <person name="da Silva M.D."/>
            <person name="Binneck E."/>
            <person name="de Melo N.F."/>
            <person name="da Silva R.H."/>
            <person name="de Melo A.L.T.M."/>
            <person name="Pandolfi V."/>
            <person name="Bustamante F.O."/>
            <person name="Brasileiro-Vidal A.C."/>
            <person name="Benko-Iseppon A.M."/>
        </authorList>
    </citation>
    <scope>NUCLEOTIDE SEQUENCE [LARGE SCALE GENOMIC DNA]</scope>
    <source>
        <tissue evidence="2">Leaves</tissue>
    </source>
</reference>
<dbReference type="InterPro" id="IPR011065">
    <property type="entry name" value="Kunitz_inhibitor_STI-like_sf"/>
</dbReference>
<dbReference type="PROSITE" id="PS00283">
    <property type="entry name" value="SOYBEAN_KUNITZ"/>
    <property type="match status" value="1"/>
</dbReference>
<protein>
    <submittedName>
        <fullName evidence="2">Uncharacterized protein</fullName>
    </submittedName>
</protein>
<dbReference type="Proteomes" id="UP001341840">
    <property type="component" value="Unassembled WGS sequence"/>
</dbReference>
<gene>
    <name evidence="2" type="ORF">PIB30_004307</name>
</gene>
<dbReference type="EMBL" id="JASCZI010090629">
    <property type="protein sequence ID" value="MED6143219.1"/>
    <property type="molecule type" value="Genomic_DNA"/>
</dbReference>
<evidence type="ECO:0000256" key="1">
    <source>
        <dbReference type="SAM" id="SignalP"/>
    </source>
</evidence>
<dbReference type="PRINTS" id="PR00291">
    <property type="entry name" value="KUNITZINHBTR"/>
</dbReference>
<evidence type="ECO:0000313" key="3">
    <source>
        <dbReference type="Proteomes" id="UP001341840"/>
    </source>
</evidence>
<dbReference type="Pfam" id="PF00197">
    <property type="entry name" value="Kunitz_legume"/>
    <property type="match status" value="1"/>
</dbReference>
<keyword evidence="3" id="KW-1185">Reference proteome</keyword>
<dbReference type="SMART" id="SM00452">
    <property type="entry name" value="STI"/>
    <property type="match status" value="1"/>
</dbReference>
<accession>A0ABU6T3X0</accession>
<comment type="caution">
    <text evidence="2">The sequence shown here is derived from an EMBL/GenBank/DDBJ whole genome shotgun (WGS) entry which is preliminary data.</text>
</comment>
<dbReference type="CDD" id="cd23375">
    <property type="entry name" value="beta-trefoil_STI_VvMLP-like"/>
    <property type="match status" value="1"/>
</dbReference>
<evidence type="ECO:0000313" key="2">
    <source>
        <dbReference type="EMBL" id="MED6143219.1"/>
    </source>
</evidence>
<dbReference type="SUPFAM" id="SSF50386">
    <property type="entry name" value="STI-like"/>
    <property type="match status" value="1"/>
</dbReference>
<dbReference type="PANTHER" id="PTHR33107:SF85">
    <property type="entry name" value="KUNITZ TYPE TRYPSIN INHIBITOR _ MIRACULIN"/>
    <property type="match status" value="1"/>
</dbReference>
<feature type="signal peptide" evidence="1">
    <location>
        <begin position="1"/>
        <end position="23"/>
    </location>
</feature>